<keyword evidence="5" id="KW-0723">Serine/threonine-protein kinase</keyword>
<keyword evidence="5" id="KW-0418">Kinase</keyword>
<dbReference type="InterPro" id="IPR008271">
    <property type="entry name" value="Ser/Thr_kinase_AS"/>
</dbReference>
<keyword evidence="3 4" id="KW-0067">ATP-binding</keyword>
<dbReference type="GO" id="GO:0005524">
    <property type="term" value="F:ATP binding"/>
    <property type="evidence" value="ECO:0007669"/>
    <property type="project" value="UniProtKB-UniRule"/>
</dbReference>
<comment type="similarity">
    <text evidence="1">Belongs to the protein kinase superfamily. CMGC Ser/Thr protein kinase family. CDC2/CDKX subfamily.</text>
</comment>
<evidence type="ECO:0000259" key="7">
    <source>
        <dbReference type="PROSITE" id="PS50011"/>
    </source>
</evidence>
<evidence type="ECO:0000256" key="1">
    <source>
        <dbReference type="ARBA" id="ARBA00006485"/>
    </source>
</evidence>
<protein>
    <recommendedName>
        <fullName evidence="7">Protein kinase domain-containing protein</fullName>
    </recommendedName>
</protein>
<dbReference type="GeneID" id="14875341"/>
<keyword evidence="2 4" id="KW-0547">Nucleotide-binding</keyword>
<feature type="binding site" evidence="4">
    <location>
        <position position="107"/>
    </location>
    <ligand>
        <name>ATP</name>
        <dbReference type="ChEBI" id="CHEBI:30616"/>
    </ligand>
</feature>
<dbReference type="PROSITE" id="PS00107">
    <property type="entry name" value="PROTEIN_KINASE_ATP"/>
    <property type="match status" value="1"/>
</dbReference>
<name>F4PLF7_CACFS</name>
<dbReference type="SMART" id="SM00220">
    <property type="entry name" value="S_TKc"/>
    <property type="match status" value="1"/>
</dbReference>
<sequence length="318" mass="34625">MPSSSNNNSTPSSGNSSSTSNASAHHHTTANSSAVLQGTSSSSSAAAAATISSSSAAAAVSAVHGRDLFLSRAINQSYHIIAKIGEGISGSVYKAIKRDTNEMVALKNFKNGSESERASKEECHLLMQLKHIPHITPVLDVVISTNEYNIVFPYFEHDLSGLLSEHRFSIPQVKCYFKQLLQGIQEIHMNGVMHRDIKAANILINNKGHLFIGDLGTATSYTKRSVFSNKVVTLWYRAPELLLGATTYGPEIDMWSIGSADVINSKWFKASIAATKGSTFKGFRMEVMSLTSTLSLSLIYRCVLIELVTSRNFFARKQ</sequence>
<dbReference type="Gene3D" id="1.10.510.10">
    <property type="entry name" value="Transferase(Phosphotransferase) domain 1"/>
    <property type="match status" value="1"/>
</dbReference>
<dbReference type="Gene3D" id="3.30.200.20">
    <property type="entry name" value="Phosphorylase Kinase, domain 1"/>
    <property type="match status" value="1"/>
</dbReference>
<dbReference type="OrthoDB" id="18911at2759"/>
<reference evidence="9" key="1">
    <citation type="journal article" date="2011" name="Genome Res.">
        <title>Phylogeny-wide analysis of social amoeba genomes highlights ancient origins for complex intercellular communication.</title>
        <authorList>
            <person name="Heidel A.J."/>
            <person name="Lawal H.M."/>
            <person name="Felder M."/>
            <person name="Schilde C."/>
            <person name="Helps N.R."/>
            <person name="Tunggal B."/>
            <person name="Rivero F."/>
            <person name="John U."/>
            <person name="Schleicher M."/>
            <person name="Eichinger L."/>
            <person name="Platzer M."/>
            <person name="Noegel A.A."/>
            <person name="Schaap P."/>
            <person name="Gloeckner G."/>
        </authorList>
    </citation>
    <scope>NUCLEOTIDE SEQUENCE [LARGE SCALE GENOMIC DNA]</scope>
    <source>
        <strain evidence="9">SH3</strain>
    </source>
</reference>
<evidence type="ECO:0000313" key="9">
    <source>
        <dbReference type="Proteomes" id="UP000007797"/>
    </source>
</evidence>
<dbReference type="Pfam" id="PF00069">
    <property type="entry name" value="Pkinase"/>
    <property type="match status" value="1"/>
</dbReference>
<dbReference type="SUPFAM" id="SSF56112">
    <property type="entry name" value="Protein kinase-like (PK-like)"/>
    <property type="match status" value="1"/>
</dbReference>
<evidence type="ECO:0000256" key="5">
    <source>
        <dbReference type="RuleBase" id="RU000304"/>
    </source>
</evidence>
<dbReference type="GO" id="GO:0032968">
    <property type="term" value="P:positive regulation of transcription elongation by RNA polymerase II"/>
    <property type="evidence" value="ECO:0007669"/>
    <property type="project" value="TreeGrafter"/>
</dbReference>
<dbReference type="PANTHER" id="PTHR24056">
    <property type="entry name" value="CELL DIVISION PROTEIN KINASE"/>
    <property type="match status" value="1"/>
</dbReference>
<accession>F4PLF7</accession>
<dbReference type="EMBL" id="GL883008">
    <property type="protein sequence ID" value="EGG23379.1"/>
    <property type="molecule type" value="Genomic_DNA"/>
</dbReference>
<dbReference type="PANTHER" id="PTHR24056:SF497">
    <property type="entry name" value="CYCLIN-DEPENDENT SERINE_THREONINE-PROTEIN KINASE DDB_G0278487-RELATED"/>
    <property type="match status" value="1"/>
</dbReference>
<dbReference type="GO" id="GO:0008353">
    <property type="term" value="F:RNA polymerase II CTD heptapeptide repeat kinase activity"/>
    <property type="evidence" value="ECO:0007669"/>
    <property type="project" value="TreeGrafter"/>
</dbReference>
<proteinExistence type="inferred from homology"/>
<dbReference type="AlphaFoldDB" id="F4PLF7"/>
<dbReference type="PROSITE" id="PS00108">
    <property type="entry name" value="PROTEIN_KINASE_ST"/>
    <property type="match status" value="1"/>
</dbReference>
<evidence type="ECO:0000256" key="6">
    <source>
        <dbReference type="SAM" id="MobiDB-lite"/>
    </source>
</evidence>
<evidence type="ECO:0000256" key="2">
    <source>
        <dbReference type="ARBA" id="ARBA00022741"/>
    </source>
</evidence>
<dbReference type="STRING" id="1054147.F4PLF7"/>
<dbReference type="Proteomes" id="UP000007797">
    <property type="component" value="Unassembled WGS sequence"/>
</dbReference>
<evidence type="ECO:0000256" key="4">
    <source>
        <dbReference type="PROSITE-ProRule" id="PRU10141"/>
    </source>
</evidence>
<dbReference type="GO" id="GO:0030332">
    <property type="term" value="F:cyclin binding"/>
    <property type="evidence" value="ECO:0007669"/>
    <property type="project" value="TreeGrafter"/>
</dbReference>
<dbReference type="PROSITE" id="PS50011">
    <property type="entry name" value="PROTEIN_KINASE_DOM"/>
    <property type="match status" value="1"/>
</dbReference>
<feature type="domain" description="Protein kinase" evidence="7">
    <location>
        <begin position="78"/>
        <end position="318"/>
    </location>
</feature>
<evidence type="ECO:0000256" key="3">
    <source>
        <dbReference type="ARBA" id="ARBA00022840"/>
    </source>
</evidence>
<dbReference type="InterPro" id="IPR050108">
    <property type="entry name" value="CDK"/>
</dbReference>
<dbReference type="GO" id="GO:0008024">
    <property type="term" value="C:cyclin/CDK positive transcription elongation factor complex"/>
    <property type="evidence" value="ECO:0007669"/>
    <property type="project" value="TreeGrafter"/>
</dbReference>
<gene>
    <name evidence="8" type="ORF">DFA_05511</name>
</gene>
<keyword evidence="9" id="KW-1185">Reference proteome</keyword>
<keyword evidence="5" id="KW-0808">Transferase</keyword>
<dbReference type="InterPro" id="IPR000719">
    <property type="entry name" value="Prot_kinase_dom"/>
</dbReference>
<organism evidence="8 9">
    <name type="scientific">Cavenderia fasciculata</name>
    <name type="common">Slime mold</name>
    <name type="synonym">Dictyostelium fasciculatum</name>
    <dbReference type="NCBI Taxonomy" id="261658"/>
    <lineage>
        <taxon>Eukaryota</taxon>
        <taxon>Amoebozoa</taxon>
        <taxon>Evosea</taxon>
        <taxon>Eumycetozoa</taxon>
        <taxon>Dictyostelia</taxon>
        <taxon>Acytosteliales</taxon>
        <taxon>Cavenderiaceae</taxon>
        <taxon>Cavenderia</taxon>
    </lineage>
</organism>
<feature type="region of interest" description="Disordered" evidence="6">
    <location>
        <begin position="1"/>
        <end position="36"/>
    </location>
</feature>
<dbReference type="KEGG" id="dfa:DFA_05511"/>
<dbReference type="RefSeq" id="XP_004361230.1">
    <property type="nucleotide sequence ID" value="XM_004361173.1"/>
</dbReference>
<evidence type="ECO:0000313" key="8">
    <source>
        <dbReference type="EMBL" id="EGG23379.1"/>
    </source>
</evidence>
<dbReference type="InterPro" id="IPR017441">
    <property type="entry name" value="Protein_kinase_ATP_BS"/>
</dbReference>
<dbReference type="InterPro" id="IPR011009">
    <property type="entry name" value="Kinase-like_dom_sf"/>
</dbReference>